<comment type="caution">
    <text evidence="1">The sequence shown here is derived from an EMBL/GenBank/DDBJ whole genome shotgun (WGS) entry which is preliminary data.</text>
</comment>
<dbReference type="Gene3D" id="3.40.50.1970">
    <property type="match status" value="1"/>
</dbReference>
<proteinExistence type="predicted"/>
<dbReference type="GeneID" id="92517717"/>
<reference evidence="2" key="2">
    <citation type="journal article" date="2021" name="Sci. Data">
        <title>Chromosome-scale genome sequencing, assembly and annotation of six genomes from subfamily Leishmaniinae.</title>
        <authorList>
            <person name="Almutairi H."/>
            <person name="Urbaniak M.D."/>
            <person name="Bates M.D."/>
            <person name="Jariyapan N."/>
            <person name="Kwakye-Nuako G."/>
            <person name="Thomaz Soccol V."/>
            <person name="Al-Salem W.S."/>
            <person name="Dillon R.J."/>
            <person name="Bates P.A."/>
            <person name="Gatherer D."/>
        </authorList>
    </citation>
    <scope>NUCLEOTIDE SEQUENCE [LARGE SCALE GENOMIC DNA]</scope>
</reference>
<sequence>MRSVSDKNPLMVTHKGIRGSGIVDAVAASLRKNTEISGVTAFDDVQANPTRTSASGGLRMLNIRDFFFELLSRVACRSPLVALHLHEF</sequence>
<reference evidence="2" key="1">
    <citation type="journal article" date="2021" name="Microbiol. Resour. Announc.">
        <title>LGAAP: Leishmaniinae Genome Assembly and Annotation Pipeline.</title>
        <authorList>
            <person name="Almutairi H."/>
            <person name="Urbaniak M.D."/>
            <person name="Bates M.D."/>
            <person name="Jariyapan N."/>
            <person name="Kwakye-Nuako G."/>
            <person name="Thomaz-Soccol V."/>
            <person name="Al-Salem W.S."/>
            <person name="Dillon R.J."/>
            <person name="Bates P.A."/>
            <person name="Gatherer D."/>
        </authorList>
    </citation>
    <scope>NUCLEOTIDE SEQUENCE [LARGE SCALE GENOMIC DNA]</scope>
</reference>
<organism evidence="1 2">
    <name type="scientific">Leishmania martiniquensis</name>
    <dbReference type="NCBI Taxonomy" id="1580590"/>
    <lineage>
        <taxon>Eukaryota</taxon>
        <taxon>Discoba</taxon>
        <taxon>Euglenozoa</taxon>
        <taxon>Kinetoplastea</taxon>
        <taxon>Metakinetoplastina</taxon>
        <taxon>Trypanosomatida</taxon>
        <taxon>Trypanosomatidae</taxon>
        <taxon>Leishmaniinae</taxon>
        <taxon>Leishmania</taxon>
    </lineage>
</organism>
<protein>
    <submittedName>
        <fullName evidence="1">Uncharacterized protein</fullName>
    </submittedName>
</protein>
<dbReference type="AlphaFoldDB" id="A0A836HX52"/>
<accession>A0A836HX52</accession>
<gene>
    <name evidence="1" type="ORF">LSCM1_07850</name>
</gene>
<dbReference type="RefSeq" id="XP_067180418.1">
    <property type="nucleotide sequence ID" value="XM_067325205.1"/>
</dbReference>
<keyword evidence="2" id="KW-1185">Reference proteome</keyword>
<evidence type="ECO:0000313" key="1">
    <source>
        <dbReference type="EMBL" id="KAG5484480.1"/>
    </source>
</evidence>
<dbReference type="Proteomes" id="UP000673552">
    <property type="component" value="Unassembled WGS sequence"/>
</dbReference>
<dbReference type="KEGG" id="lmat:92517717"/>
<name>A0A836HX52_9TRYP</name>
<evidence type="ECO:0000313" key="2">
    <source>
        <dbReference type="Proteomes" id="UP000673552"/>
    </source>
</evidence>
<dbReference type="EMBL" id="JAFEUZ010000012">
    <property type="protein sequence ID" value="KAG5484480.1"/>
    <property type="molecule type" value="Genomic_DNA"/>
</dbReference>